<sequence length="74" mass="8552">MPLHLKLASVKALLSPRRHLASLDCIARWISNCLIVTPLARHVKDGRKRKRTKVMSIYLTFPSRHLRPNNLENV</sequence>
<protein>
    <submittedName>
        <fullName evidence="1">Uncharacterized protein</fullName>
    </submittedName>
</protein>
<comment type="caution">
    <text evidence="1">The sequence shown here is derived from an EMBL/GenBank/DDBJ whole genome shotgun (WGS) entry which is preliminary data.</text>
</comment>
<organism evidence="1 2">
    <name type="scientific">Daphnia magna</name>
    <dbReference type="NCBI Taxonomy" id="35525"/>
    <lineage>
        <taxon>Eukaryota</taxon>
        <taxon>Metazoa</taxon>
        <taxon>Ecdysozoa</taxon>
        <taxon>Arthropoda</taxon>
        <taxon>Crustacea</taxon>
        <taxon>Branchiopoda</taxon>
        <taxon>Diplostraca</taxon>
        <taxon>Cladocera</taxon>
        <taxon>Anomopoda</taxon>
        <taxon>Daphniidae</taxon>
        <taxon>Daphnia</taxon>
    </lineage>
</organism>
<keyword evidence="2" id="KW-1185">Reference proteome</keyword>
<gene>
    <name evidence="1" type="ORF">APZ42_001923</name>
</gene>
<accession>A0A0P5QKG0</accession>
<dbReference type="Proteomes" id="UP000076858">
    <property type="component" value="Unassembled WGS sequence"/>
</dbReference>
<reference evidence="1 2" key="1">
    <citation type="submission" date="2016-03" db="EMBL/GenBank/DDBJ databases">
        <title>EvidentialGene: Evidence-directed Construction of Genes on Genomes.</title>
        <authorList>
            <person name="Gilbert D.G."/>
            <person name="Choi J.-H."/>
            <person name="Mockaitis K."/>
            <person name="Colbourne J."/>
            <person name="Pfrender M."/>
        </authorList>
    </citation>
    <scope>NUCLEOTIDE SEQUENCE [LARGE SCALE GENOMIC DNA]</scope>
    <source>
        <strain evidence="1 2">Xinb3</strain>
        <tissue evidence="1">Complete organism</tissue>
    </source>
</reference>
<evidence type="ECO:0000313" key="2">
    <source>
        <dbReference type="Proteomes" id="UP000076858"/>
    </source>
</evidence>
<evidence type="ECO:0000313" key="1">
    <source>
        <dbReference type="EMBL" id="KZS01427.1"/>
    </source>
</evidence>
<proteinExistence type="predicted"/>
<dbReference type="EMBL" id="LRGB01006896">
    <property type="protein sequence ID" value="KZS01427.1"/>
    <property type="molecule type" value="Genomic_DNA"/>
</dbReference>
<dbReference type="AlphaFoldDB" id="A0A0P5QKG0"/>
<name>A0A0P5QKG0_9CRUS</name>